<protein>
    <submittedName>
        <fullName evidence="1">DUF3990 domain-containing protein</fullName>
    </submittedName>
</protein>
<dbReference type="Pfam" id="PF13151">
    <property type="entry name" value="DUF3990"/>
    <property type="match status" value="1"/>
</dbReference>
<gene>
    <name evidence="1" type="ORF">KYD98_04575</name>
</gene>
<keyword evidence="2" id="KW-1185">Reference proteome</keyword>
<sequence length="194" mass="22605">MIVYHGSEKKIERPINKGSRKGTDFGSGFYCTKSLLMAKSWCALRNGQYVNKYDLNLTNLKVKEYNLDLEWLIFVCYNRSNIDISIKNQDYDVIIGPTADDKLYRTVQNFLDNVYSVDETLNILNCMKIDKQINLVSKKALENLKFLGVVELTLKEIFNIKENEMLNLSTLNNKVFNARRTSNKDVYYIDLQEK</sequence>
<accession>A0ABS7AL15</accession>
<organism evidence="1 2">
    <name type="scientific">Clostridium weizhouense</name>
    <dbReference type="NCBI Taxonomy" id="2859781"/>
    <lineage>
        <taxon>Bacteria</taxon>
        <taxon>Bacillati</taxon>
        <taxon>Bacillota</taxon>
        <taxon>Clostridia</taxon>
        <taxon>Eubacteriales</taxon>
        <taxon>Clostridiaceae</taxon>
        <taxon>Clostridium</taxon>
    </lineage>
</organism>
<evidence type="ECO:0000313" key="2">
    <source>
        <dbReference type="Proteomes" id="UP001519921"/>
    </source>
</evidence>
<dbReference type="RefSeq" id="WP_219778421.1">
    <property type="nucleotide sequence ID" value="NZ_JAHXPT010000003.1"/>
</dbReference>
<comment type="caution">
    <text evidence="1">The sequence shown here is derived from an EMBL/GenBank/DDBJ whole genome shotgun (WGS) entry which is preliminary data.</text>
</comment>
<evidence type="ECO:0000313" key="1">
    <source>
        <dbReference type="EMBL" id="MBW6409358.1"/>
    </source>
</evidence>
<proteinExistence type="predicted"/>
<dbReference type="EMBL" id="JAHXPT010000003">
    <property type="protein sequence ID" value="MBW6409358.1"/>
    <property type="molecule type" value="Genomic_DNA"/>
</dbReference>
<name>A0ABS7AL15_9CLOT</name>
<dbReference type="InterPro" id="IPR025051">
    <property type="entry name" value="DUF3990"/>
</dbReference>
<reference evidence="1 2" key="1">
    <citation type="submission" date="2021-07" db="EMBL/GenBank/DDBJ databases">
        <title>Clostridium weizhouense sp. nov., an anaerobic bacterium isolated from activated sludge of Petroleum wastewater.</title>
        <authorList>
            <person name="Li Q."/>
        </authorList>
    </citation>
    <scope>NUCLEOTIDE SEQUENCE [LARGE SCALE GENOMIC DNA]</scope>
    <source>
        <strain evidence="1 2">YB-6</strain>
    </source>
</reference>
<dbReference type="Proteomes" id="UP001519921">
    <property type="component" value="Unassembled WGS sequence"/>
</dbReference>